<evidence type="ECO:0008006" key="4">
    <source>
        <dbReference type="Google" id="ProtNLM"/>
    </source>
</evidence>
<feature type="region of interest" description="Disordered" evidence="1">
    <location>
        <begin position="79"/>
        <end position="183"/>
    </location>
</feature>
<feature type="region of interest" description="Disordered" evidence="1">
    <location>
        <begin position="1"/>
        <end position="62"/>
    </location>
</feature>
<feature type="compositionally biased region" description="Basic and acidic residues" evidence="1">
    <location>
        <begin position="149"/>
        <end position="168"/>
    </location>
</feature>
<comment type="caution">
    <text evidence="2">The sequence shown here is derived from an EMBL/GenBank/DDBJ whole genome shotgun (WGS) entry which is preliminary data.</text>
</comment>
<evidence type="ECO:0000313" key="2">
    <source>
        <dbReference type="EMBL" id="GFH56135.1"/>
    </source>
</evidence>
<organism evidence="2 3">
    <name type="scientific">Chaetoceros tenuissimus</name>
    <dbReference type="NCBI Taxonomy" id="426638"/>
    <lineage>
        <taxon>Eukaryota</taxon>
        <taxon>Sar</taxon>
        <taxon>Stramenopiles</taxon>
        <taxon>Ochrophyta</taxon>
        <taxon>Bacillariophyta</taxon>
        <taxon>Coscinodiscophyceae</taxon>
        <taxon>Chaetocerotophycidae</taxon>
        <taxon>Chaetocerotales</taxon>
        <taxon>Chaetocerotaceae</taxon>
        <taxon>Chaetoceros</taxon>
    </lineage>
</organism>
<name>A0AAD3HA86_9STRA</name>
<dbReference type="Proteomes" id="UP001054902">
    <property type="component" value="Unassembled WGS sequence"/>
</dbReference>
<accession>A0AAD3HA86</accession>
<protein>
    <recommendedName>
        <fullName evidence="4">BZIP domain-containing protein</fullName>
    </recommendedName>
</protein>
<dbReference type="EMBL" id="BLLK01000051">
    <property type="protein sequence ID" value="GFH56135.1"/>
    <property type="molecule type" value="Genomic_DNA"/>
</dbReference>
<evidence type="ECO:0000313" key="3">
    <source>
        <dbReference type="Proteomes" id="UP001054902"/>
    </source>
</evidence>
<feature type="compositionally biased region" description="Basic residues" evidence="1">
    <location>
        <begin position="97"/>
        <end position="106"/>
    </location>
</feature>
<dbReference type="AlphaFoldDB" id="A0AAD3HA86"/>
<keyword evidence="3" id="KW-1185">Reference proteome</keyword>
<feature type="compositionally biased region" description="Polar residues" evidence="1">
    <location>
        <begin position="121"/>
        <end position="130"/>
    </location>
</feature>
<reference evidence="2 3" key="1">
    <citation type="journal article" date="2021" name="Sci. Rep.">
        <title>The genome of the diatom Chaetoceros tenuissimus carries an ancient integrated fragment of an extant virus.</title>
        <authorList>
            <person name="Hongo Y."/>
            <person name="Kimura K."/>
            <person name="Takaki Y."/>
            <person name="Yoshida Y."/>
            <person name="Baba S."/>
            <person name="Kobayashi G."/>
            <person name="Nagasaki K."/>
            <person name="Hano T."/>
            <person name="Tomaru Y."/>
        </authorList>
    </citation>
    <scope>NUCLEOTIDE SEQUENCE [LARGE SCALE GENOMIC DNA]</scope>
    <source>
        <strain evidence="2 3">NIES-3715</strain>
    </source>
</reference>
<evidence type="ECO:0000256" key="1">
    <source>
        <dbReference type="SAM" id="MobiDB-lite"/>
    </source>
</evidence>
<feature type="compositionally biased region" description="Low complexity" evidence="1">
    <location>
        <begin position="34"/>
        <end position="62"/>
    </location>
</feature>
<sequence>MDGKQGNKQEQNPPGEGRPIQSYEDEHDTTNSSGGMRRMLQQQEGGQEEMPSNQRNLSLRSSSSNLLLDDILLDDADQQQQQDALGERGVVVEERCRHKQKNKKYNKIVEEESFENETRKSQGTISSCLSDENPGDRTAETEQQQEETSSDKTEEQNTESASKKDTKAKVRNLARNRRRKAKEWNEMKQEEIARLTKLNVQLKEKNQALINELIMLGVDTNTIQLFLNCLHITNQEVATAVPSPKYKFSL</sequence>
<feature type="compositionally biased region" description="Basic residues" evidence="1">
    <location>
        <begin position="169"/>
        <end position="181"/>
    </location>
</feature>
<gene>
    <name evidence="2" type="ORF">CTEN210_12611</name>
</gene>
<proteinExistence type="predicted"/>